<dbReference type="PANTHER" id="PTHR42080:SF1">
    <property type="entry name" value="SRR1-LIKE DOMAIN-CONTAINING PROTEIN"/>
    <property type="match status" value="1"/>
</dbReference>
<feature type="compositionally biased region" description="Low complexity" evidence="1">
    <location>
        <begin position="44"/>
        <end position="61"/>
    </location>
</feature>
<dbReference type="Pfam" id="PF07985">
    <property type="entry name" value="SRR1"/>
    <property type="match status" value="1"/>
</dbReference>
<reference evidence="4" key="1">
    <citation type="submission" date="2017-02" db="EMBL/GenBank/DDBJ databases">
        <authorList>
            <person name="Tafer H."/>
            <person name="Lopandic K."/>
        </authorList>
    </citation>
    <scope>NUCLEOTIDE SEQUENCE [LARGE SCALE GENOMIC DNA]</scope>
    <source>
        <strain evidence="4">CBS 366.77</strain>
    </source>
</reference>
<feature type="compositionally biased region" description="Basic residues" evidence="1">
    <location>
        <begin position="1"/>
        <end position="10"/>
    </location>
</feature>
<dbReference type="STRING" id="2070753.A0A3A2ZQ51"/>
<evidence type="ECO:0000313" key="4">
    <source>
        <dbReference type="Proteomes" id="UP000266188"/>
    </source>
</evidence>
<evidence type="ECO:0000259" key="2">
    <source>
        <dbReference type="Pfam" id="PF07985"/>
    </source>
</evidence>
<dbReference type="Proteomes" id="UP000266188">
    <property type="component" value="Unassembled WGS sequence"/>
</dbReference>
<dbReference type="OrthoDB" id="5318346at2759"/>
<evidence type="ECO:0000313" key="3">
    <source>
        <dbReference type="EMBL" id="RJE25086.1"/>
    </source>
</evidence>
<protein>
    <submittedName>
        <fullName evidence="3">SRR1</fullName>
    </submittedName>
</protein>
<feature type="compositionally biased region" description="Polar residues" evidence="1">
    <location>
        <begin position="22"/>
        <end position="34"/>
    </location>
</feature>
<dbReference type="PANTHER" id="PTHR42080">
    <property type="entry name" value="SRR1 DOMAIN-CONTAINING PROTEIN"/>
    <property type="match status" value="1"/>
</dbReference>
<proteinExistence type="predicted"/>
<organism evidence="3 4">
    <name type="scientific">Aspergillus sclerotialis</name>
    <dbReference type="NCBI Taxonomy" id="2070753"/>
    <lineage>
        <taxon>Eukaryota</taxon>
        <taxon>Fungi</taxon>
        <taxon>Dikarya</taxon>
        <taxon>Ascomycota</taxon>
        <taxon>Pezizomycotina</taxon>
        <taxon>Eurotiomycetes</taxon>
        <taxon>Eurotiomycetidae</taxon>
        <taxon>Eurotiales</taxon>
        <taxon>Aspergillaceae</taxon>
        <taxon>Aspergillus</taxon>
        <taxon>Aspergillus subgen. Polypaecilum</taxon>
    </lineage>
</organism>
<dbReference type="EMBL" id="MVGC01000058">
    <property type="protein sequence ID" value="RJE25086.1"/>
    <property type="molecule type" value="Genomic_DNA"/>
</dbReference>
<feature type="domain" description="SRR1-like" evidence="2">
    <location>
        <begin position="116"/>
        <end position="272"/>
    </location>
</feature>
<accession>A0A3A2ZQ51</accession>
<dbReference type="AlphaFoldDB" id="A0A3A2ZQ51"/>
<keyword evidence="4" id="KW-1185">Reference proteome</keyword>
<comment type="caution">
    <text evidence="3">The sequence shown here is derived from an EMBL/GenBank/DDBJ whole genome shotgun (WGS) entry which is preliminary data.</text>
</comment>
<sequence>MHDRSAKKRPQQNQKQKRVEVTDSNGWTHVTTHGNARRTIRNTSSSCSSSSPSTPHRYSGSETSLSPAEAPRNLSLDDLRHQFQGYRARWEASESWRVIRDVLERRLTIEYGSGAGAGRIDNIICVGLGSPSGFLKGGWVDRRSVSMYQLAALVCIRDLFAKASPHTLWISAQDPVFNAHDKSLLSSLSITTIEHPHAFNIINQNTLLFCPGAERTHLELLLASNPSIVFGGPLEDTGSEVIGQFLKCRKESVRVPAFEGNEHAFWGVRVYFG</sequence>
<evidence type="ECO:0000256" key="1">
    <source>
        <dbReference type="SAM" id="MobiDB-lite"/>
    </source>
</evidence>
<feature type="region of interest" description="Disordered" evidence="1">
    <location>
        <begin position="1"/>
        <end position="70"/>
    </location>
</feature>
<gene>
    <name evidence="3" type="ORF">PHISCL_02557</name>
</gene>
<dbReference type="InterPro" id="IPR012942">
    <property type="entry name" value="SRR1-like"/>
</dbReference>
<name>A0A3A2ZQ51_9EURO</name>